<dbReference type="InterPro" id="IPR001238">
    <property type="entry name" value="DNA-binding_RecF"/>
</dbReference>
<dbReference type="EMBL" id="QLMD01000006">
    <property type="protein sequence ID" value="RAJ97019.1"/>
    <property type="molecule type" value="Genomic_DNA"/>
</dbReference>
<dbReference type="Proteomes" id="UP000249203">
    <property type="component" value="Unassembled WGS sequence"/>
</dbReference>
<dbReference type="Gene3D" id="3.40.50.300">
    <property type="entry name" value="P-loop containing nucleotide triphosphate hydrolases"/>
    <property type="match status" value="1"/>
</dbReference>
<dbReference type="AlphaFoldDB" id="A0A327WXY5"/>
<dbReference type="GO" id="GO:0000731">
    <property type="term" value="P:DNA synthesis involved in DNA repair"/>
    <property type="evidence" value="ECO:0007669"/>
    <property type="project" value="TreeGrafter"/>
</dbReference>
<evidence type="ECO:0000259" key="10">
    <source>
        <dbReference type="Pfam" id="PF02463"/>
    </source>
</evidence>
<evidence type="ECO:0000256" key="2">
    <source>
        <dbReference type="ARBA" id="ARBA00008016"/>
    </source>
</evidence>
<comment type="similarity">
    <text evidence="2 9">Belongs to the RecF family.</text>
</comment>
<evidence type="ECO:0000256" key="9">
    <source>
        <dbReference type="HAMAP-Rule" id="MF_00365"/>
    </source>
</evidence>
<dbReference type="GO" id="GO:0005737">
    <property type="term" value="C:cytoplasm"/>
    <property type="evidence" value="ECO:0007669"/>
    <property type="project" value="UniProtKB-SubCell"/>
</dbReference>
<evidence type="ECO:0000256" key="1">
    <source>
        <dbReference type="ARBA" id="ARBA00004496"/>
    </source>
</evidence>
<protein>
    <recommendedName>
        <fullName evidence="3 9">DNA replication and repair protein RecF</fullName>
    </recommendedName>
</protein>
<reference evidence="12 14" key="1">
    <citation type="journal article" date="2018" name="Front. Microbiol.">
        <title>Genome-Based Analysis Reveals the Taxonomy and Diversity of the Family Idiomarinaceae.</title>
        <authorList>
            <person name="Liu Y."/>
            <person name="Lai Q."/>
            <person name="Shao Z."/>
        </authorList>
    </citation>
    <scope>NUCLEOTIDE SEQUENCE [LARGE SCALE GENOMIC DNA]</scope>
    <source>
        <strain evidence="12 14">CF12-14</strain>
    </source>
</reference>
<dbReference type="GO" id="GO:0006260">
    <property type="term" value="P:DNA replication"/>
    <property type="evidence" value="ECO:0007669"/>
    <property type="project" value="UniProtKB-UniRule"/>
</dbReference>
<evidence type="ECO:0000256" key="8">
    <source>
        <dbReference type="ARBA" id="ARBA00023125"/>
    </source>
</evidence>
<dbReference type="InterPro" id="IPR027417">
    <property type="entry name" value="P-loop_NTPase"/>
</dbReference>
<organism evidence="11 13">
    <name type="scientific">Aliidiomarina maris</name>
    <dbReference type="NCBI Taxonomy" id="531312"/>
    <lineage>
        <taxon>Bacteria</taxon>
        <taxon>Pseudomonadati</taxon>
        <taxon>Pseudomonadota</taxon>
        <taxon>Gammaproteobacteria</taxon>
        <taxon>Alteromonadales</taxon>
        <taxon>Idiomarinaceae</taxon>
        <taxon>Aliidiomarina</taxon>
    </lineage>
</organism>
<dbReference type="HAMAP" id="MF_00365">
    <property type="entry name" value="RecF"/>
    <property type="match status" value="1"/>
</dbReference>
<dbReference type="OrthoDB" id="9803889at2"/>
<keyword evidence="5 9" id="KW-0235">DNA replication</keyword>
<dbReference type="GO" id="GO:0009432">
    <property type="term" value="P:SOS response"/>
    <property type="evidence" value="ECO:0007669"/>
    <property type="project" value="UniProtKB-UniRule"/>
</dbReference>
<dbReference type="PANTHER" id="PTHR32182:SF0">
    <property type="entry name" value="DNA REPLICATION AND REPAIR PROTEIN RECF"/>
    <property type="match status" value="1"/>
</dbReference>
<keyword evidence="9" id="KW-0742">SOS response</keyword>
<dbReference type="GO" id="GO:0003697">
    <property type="term" value="F:single-stranded DNA binding"/>
    <property type="evidence" value="ECO:0007669"/>
    <property type="project" value="UniProtKB-UniRule"/>
</dbReference>
<keyword evidence="14" id="KW-1185">Reference proteome</keyword>
<evidence type="ECO:0000256" key="4">
    <source>
        <dbReference type="ARBA" id="ARBA00022490"/>
    </source>
</evidence>
<feature type="domain" description="RecF/RecN/SMC N-terminal" evidence="10">
    <location>
        <begin position="3"/>
        <end position="363"/>
    </location>
</feature>
<dbReference type="InterPro" id="IPR042174">
    <property type="entry name" value="RecF_2"/>
</dbReference>
<dbReference type="InterPro" id="IPR003395">
    <property type="entry name" value="RecF/RecN/SMC_N"/>
</dbReference>
<evidence type="ECO:0000313" key="12">
    <source>
        <dbReference type="EMBL" id="RUO24628.1"/>
    </source>
</evidence>
<evidence type="ECO:0000313" key="11">
    <source>
        <dbReference type="EMBL" id="RAJ97019.1"/>
    </source>
</evidence>
<feature type="binding site" evidence="9">
    <location>
        <begin position="30"/>
        <end position="37"/>
    </location>
    <ligand>
        <name>ATP</name>
        <dbReference type="ChEBI" id="CHEBI:30616"/>
    </ligand>
</feature>
<evidence type="ECO:0000313" key="13">
    <source>
        <dbReference type="Proteomes" id="UP000249203"/>
    </source>
</evidence>
<reference evidence="11 13" key="2">
    <citation type="submission" date="2018-06" db="EMBL/GenBank/DDBJ databases">
        <title>Genomic Encyclopedia of Type Strains, Phase III (KMG-III): the genomes of soil and plant-associated and newly described type strains.</title>
        <authorList>
            <person name="Whitman W."/>
        </authorList>
    </citation>
    <scope>NUCLEOTIDE SEQUENCE [LARGE SCALE GENOMIC DNA]</scope>
    <source>
        <strain evidence="11 13">CGMCC 1.15366</strain>
    </source>
</reference>
<comment type="function">
    <text evidence="9">The RecF protein is involved in DNA metabolism; it is required for DNA replication and normal SOS inducibility. RecF binds preferentially to single-stranded, linear DNA. It also seems to bind ATP.</text>
</comment>
<dbReference type="SUPFAM" id="SSF52540">
    <property type="entry name" value="P-loop containing nucleoside triphosphate hydrolases"/>
    <property type="match status" value="1"/>
</dbReference>
<dbReference type="Proteomes" id="UP000287865">
    <property type="component" value="Unassembled WGS sequence"/>
</dbReference>
<dbReference type="GO" id="GO:0006302">
    <property type="term" value="P:double-strand break repair"/>
    <property type="evidence" value="ECO:0007669"/>
    <property type="project" value="TreeGrafter"/>
</dbReference>
<dbReference type="Gene3D" id="1.20.1050.90">
    <property type="entry name" value="RecF/RecN/SMC, N-terminal domain"/>
    <property type="match status" value="1"/>
</dbReference>
<keyword evidence="4 9" id="KW-0963">Cytoplasm</keyword>
<dbReference type="NCBIfam" id="TIGR00611">
    <property type="entry name" value="recf"/>
    <property type="match status" value="1"/>
</dbReference>
<evidence type="ECO:0000256" key="7">
    <source>
        <dbReference type="ARBA" id="ARBA00022840"/>
    </source>
</evidence>
<keyword evidence="6 9" id="KW-0547">Nucleotide-binding</keyword>
<dbReference type="RefSeq" id="WP_111569392.1">
    <property type="nucleotide sequence ID" value="NZ_PIPK01000006.1"/>
</dbReference>
<evidence type="ECO:0000313" key="14">
    <source>
        <dbReference type="Proteomes" id="UP000287865"/>
    </source>
</evidence>
<accession>A0A327WXY5</accession>
<proteinExistence type="inferred from homology"/>
<keyword evidence="9" id="KW-0234">DNA repair</keyword>
<dbReference type="GO" id="GO:0005524">
    <property type="term" value="F:ATP binding"/>
    <property type="evidence" value="ECO:0007669"/>
    <property type="project" value="UniProtKB-UniRule"/>
</dbReference>
<dbReference type="EMBL" id="PIPK01000006">
    <property type="protein sequence ID" value="RUO24628.1"/>
    <property type="molecule type" value="Genomic_DNA"/>
</dbReference>
<dbReference type="InterPro" id="IPR018078">
    <property type="entry name" value="DNA-binding_RecF_CS"/>
</dbReference>
<keyword evidence="8 9" id="KW-0238">DNA-binding</keyword>
<sequence>MQLERLHIEKFRNFSSSQLEFAPQVNLICGANGSGKTSLLEAIYCLGFGRSFRTHQIKQVVQDDQDAFTLFAKLVAPVVGSDECDTHKIGYRRFRNGEAQIKVDGEIERRFAALARLIPVQLITPESVELITGGPKLRRQFLDWGLFHVEQSFYPMWTSYVRLLKQRNALLRQGQHQRQDGVYWDQQLAVAGEQVAEARVAYVESLNGLLNDYCRLFLPQYDFKFKLNHGWARDEHSLLDGLQARLENDRKQGFTSSGPHKAEWQIRVDGVDARERLSRGQLKLLVSALRLVQSQDYKLKRGQSCIVLVDDLPAELDVENQHKMCRALQQSGSQVFITAIDENKIKSHFSDTETQLFHVEHGTILSNE</sequence>
<comment type="caution">
    <text evidence="11">The sequence shown here is derived from an EMBL/GenBank/DDBJ whole genome shotgun (WGS) entry which is preliminary data.</text>
</comment>
<keyword evidence="9" id="KW-0227">DNA damage</keyword>
<comment type="subcellular location">
    <subcellularLocation>
        <location evidence="1 9">Cytoplasm</location>
    </subcellularLocation>
</comment>
<gene>
    <name evidence="9" type="primary">recF</name>
    <name evidence="11" type="ORF">B0I24_10682</name>
    <name evidence="12" type="ORF">CWE07_08120</name>
</gene>
<name>A0A327WXY5_9GAMM</name>
<dbReference type="PROSITE" id="PS00617">
    <property type="entry name" value="RECF_1"/>
    <property type="match status" value="1"/>
</dbReference>
<evidence type="ECO:0000256" key="6">
    <source>
        <dbReference type="ARBA" id="ARBA00022741"/>
    </source>
</evidence>
<evidence type="ECO:0000256" key="5">
    <source>
        <dbReference type="ARBA" id="ARBA00022705"/>
    </source>
</evidence>
<evidence type="ECO:0000256" key="3">
    <source>
        <dbReference type="ARBA" id="ARBA00020170"/>
    </source>
</evidence>
<dbReference type="PANTHER" id="PTHR32182">
    <property type="entry name" value="DNA REPLICATION AND REPAIR PROTEIN RECF"/>
    <property type="match status" value="1"/>
</dbReference>
<keyword evidence="7 9" id="KW-0067">ATP-binding</keyword>
<dbReference type="Pfam" id="PF02463">
    <property type="entry name" value="SMC_N"/>
    <property type="match status" value="1"/>
</dbReference>